<protein>
    <submittedName>
        <fullName evidence="1">Uncharacterized protein</fullName>
    </submittedName>
</protein>
<dbReference type="EMBL" id="JAERUA010000010">
    <property type="protein sequence ID" value="KAI1894615.1"/>
    <property type="molecule type" value="Genomic_DNA"/>
</dbReference>
<organism evidence="1 2">
    <name type="scientific">Albula goreensis</name>
    <dbReference type="NCBI Taxonomy" id="1534307"/>
    <lineage>
        <taxon>Eukaryota</taxon>
        <taxon>Metazoa</taxon>
        <taxon>Chordata</taxon>
        <taxon>Craniata</taxon>
        <taxon>Vertebrata</taxon>
        <taxon>Euteleostomi</taxon>
        <taxon>Actinopterygii</taxon>
        <taxon>Neopterygii</taxon>
        <taxon>Teleostei</taxon>
        <taxon>Albuliformes</taxon>
        <taxon>Albulidae</taxon>
        <taxon>Albula</taxon>
    </lineage>
</organism>
<gene>
    <name evidence="1" type="ORF">AGOR_G00117590</name>
</gene>
<comment type="caution">
    <text evidence="1">The sequence shown here is derived from an EMBL/GenBank/DDBJ whole genome shotgun (WGS) entry which is preliminary data.</text>
</comment>
<accession>A0A8T3DJY0</accession>
<dbReference type="Proteomes" id="UP000829720">
    <property type="component" value="Unassembled WGS sequence"/>
</dbReference>
<reference evidence="1" key="1">
    <citation type="submission" date="2021-01" db="EMBL/GenBank/DDBJ databases">
        <authorList>
            <person name="Zahm M."/>
            <person name="Roques C."/>
            <person name="Cabau C."/>
            <person name="Klopp C."/>
            <person name="Donnadieu C."/>
            <person name="Jouanno E."/>
            <person name="Lampietro C."/>
            <person name="Louis A."/>
            <person name="Herpin A."/>
            <person name="Echchiki A."/>
            <person name="Berthelot C."/>
            <person name="Parey E."/>
            <person name="Roest-Crollius H."/>
            <person name="Braasch I."/>
            <person name="Postlethwait J."/>
            <person name="Bobe J."/>
            <person name="Montfort J."/>
            <person name="Bouchez O."/>
            <person name="Begum T."/>
            <person name="Mejri S."/>
            <person name="Adams A."/>
            <person name="Chen W.-J."/>
            <person name="Guiguen Y."/>
        </authorList>
    </citation>
    <scope>NUCLEOTIDE SEQUENCE</scope>
    <source>
        <tissue evidence="1">Blood</tissue>
    </source>
</reference>
<dbReference type="AlphaFoldDB" id="A0A8T3DJY0"/>
<keyword evidence="2" id="KW-1185">Reference proteome</keyword>
<dbReference type="OrthoDB" id="7659889at2759"/>
<proteinExistence type="predicted"/>
<evidence type="ECO:0000313" key="2">
    <source>
        <dbReference type="Proteomes" id="UP000829720"/>
    </source>
</evidence>
<sequence length="187" mass="21869">MINDKGMTNIDYSDNTPGVNKAWIALKRLDLYDDRITALREVPIQKGVESAVVRQNISSYFGLNPEYVTLKIRNNRGSLIPINSGIPVNSKHTPYVLEVVKIFQHVVPRPRINATTAINKSMKTRLYSILRRIERLEELVPQIKLRHHEKMNQEIKQLNQKLVFLNKRMQMADSYCWRGMFIRPPLW</sequence>
<evidence type="ECO:0000313" key="1">
    <source>
        <dbReference type="EMBL" id="KAI1894615.1"/>
    </source>
</evidence>
<name>A0A8T3DJY0_9TELE</name>